<protein>
    <submittedName>
        <fullName evidence="1">12586_t:CDS:1</fullName>
    </submittedName>
</protein>
<evidence type="ECO:0000313" key="1">
    <source>
        <dbReference type="EMBL" id="CAG8680556.1"/>
    </source>
</evidence>
<proteinExistence type="predicted"/>
<sequence length="112" mass="12228">MLELTGPIEARLDESKNEIFSSLCSRATGGENYVNAGAKDNNWLTNDGLVDSSGEADGTIQLAYLWTALKWEPETEWDEWRMNGVRVAVGLVCGYLVWTCCAALVGLVGALR</sequence>
<keyword evidence="2" id="KW-1185">Reference proteome</keyword>
<evidence type="ECO:0000313" key="2">
    <source>
        <dbReference type="Proteomes" id="UP000789525"/>
    </source>
</evidence>
<feature type="non-terminal residue" evidence="1">
    <location>
        <position position="112"/>
    </location>
</feature>
<dbReference type="EMBL" id="CAJVPT010026719">
    <property type="protein sequence ID" value="CAG8680556.1"/>
    <property type="molecule type" value="Genomic_DNA"/>
</dbReference>
<accession>A0ACA9P262</accession>
<organism evidence="1 2">
    <name type="scientific">Acaulospora colombiana</name>
    <dbReference type="NCBI Taxonomy" id="27376"/>
    <lineage>
        <taxon>Eukaryota</taxon>
        <taxon>Fungi</taxon>
        <taxon>Fungi incertae sedis</taxon>
        <taxon>Mucoromycota</taxon>
        <taxon>Glomeromycotina</taxon>
        <taxon>Glomeromycetes</taxon>
        <taxon>Diversisporales</taxon>
        <taxon>Acaulosporaceae</taxon>
        <taxon>Acaulospora</taxon>
    </lineage>
</organism>
<reference evidence="1" key="1">
    <citation type="submission" date="2021-06" db="EMBL/GenBank/DDBJ databases">
        <authorList>
            <person name="Kallberg Y."/>
            <person name="Tangrot J."/>
            <person name="Rosling A."/>
        </authorList>
    </citation>
    <scope>NUCLEOTIDE SEQUENCE</scope>
    <source>
        <strain evidence="1">CL356</strain>
    </source>
</reference>
<comment type="caution">
    <text evidence="1">The sequence shown here is derived from an EMBL/GenBank/DDBJ whole genome shotgun (WGS) entry which is preliminary data.</text>
</comment>
<dbReference type="Proteomes" id="UP000789525">
    <property type="component" value="Unassembled WGS sequence"/>
</dbReference>
<gene>
    <name evidence="1" type="ORF">ACOLOM_LOCUS9316</name>
</gene>
<name>A0ACA9P262_9GLOM</name>